<dbReference type="STRING" id="1042163.BRLA_c024820"/>
<dbReference type="KEGG" id="blr:BRLA_c024820"/>
<dbReference type="HOGENOM" id="CLU_1076350_0_0_9"/>
<dbReference type="AlphaFoldDB" id="A0A075R2P4"/>
<sequence length="258" mass="30379">MISNKIKNRLNQITLNIMHVLKQQEYINGIALVGSINISDSFNDYDLLILHEHEEVFGKLKNIFSEYNISTIDDSIRITFEDNNKDINLALYTNKEFSNKVYSLFKENNPIGEHREWAIGYWLPEMLIQDLLKCTIIYDRENNFNDILNFISGREVDFRNMIIEKCKCEINTKINYLNSKISDLEIKIIRNDLLLTFIRLSSLLTCSDLTGFKKLDSKLNTYFYQMLSYFSKTENSRDTSIFANKILNHLVLEGKYEF</sequence>
<name>A0A075R2P4_BRELA</name>
<gene>
    <name evidence="1" type="ORF">BRLA_c024820</name>
</gene>
<dbReference type="EMBL" id="CP007806">
    <property type="protein sequence ID" value="AIG26802.1"/>
    <property type="molecule type" value="Genomic_DNA"/>
</dbReference>
<keyword evidence="2" id="KW-1185">Reference proteome</keyword>
<dbReference type="Proteomes" id="UP000005850">
    <property type="component" value="Chromosome"/>
</dbReference>
<evidence type="ECO:0000313" key="1">
    <source>
        <dbReference type="EMBL" id="AIG26802.1"/>
    </source>
</evidence>
<reference evidence="1 2" key="1">
    <citation type="journal article" date="2011" name="J. Bacteriol.">
        <title>Genome sequence of Brevibacillus laterosporus LMG 15441, a pathogen of invertebrates.</title>
        <authorList>
            <person name="Djukic M."/>
            <person name="Poehlein A."/>
            <person name="Thurmer A."/>
            <person name="Daniel R."/>
        </authorList>
    </citation>
    <scope>NUCLEOTIDE SEQUENCE [LARGE SCALE GENOMIC DNA]</scope>
    <source>
        <strain evidence="1 2">LMG 15441</strain>
    </source>
</reference>
<proteinExistence type="predicted"/>
<evidence type="ECO:0000313" key="2">
    <source>
        <dbReference type="Proteomes" id="UP000005850"/>
    </source>
</evidence>
<accession>A0A075R2P4</accession>
<organism evidence="1 2">
    <name type="scientific">Brevibacillus laterosporus LMG 15441</name>
    <dbReference type="NCBI Taxonomy" id="1042163"/>
    <lineage>
        <taxon>Bacteria</taxon>
        <taxon>Bacillati</taxon>
        <taxon>Bacillota</taxon>
        <taxon>Bacilli</taxon>
        <taxon>Bacillales</taxon>
        <taxon>Paenibacillaceae</taxon>
        <taxon>Brevibacillus</taxon>
    </lineage>
</organism>
<dbReference type="RefSeq" id="WP_003337742.1">
    <property type="nucleotide sequence ID" value="NZ_CP007806.1"/>
</dbReference>
<protein>
    <submittedName>
        <fullName evidence="1">Uncharacterized protein</fullName>
    </submittedName>
</protein>